<evidence type="ECO:0000313" key="1">
    <source>
        <dbReference type="EMBL" id="KAI3748753.1"/>
    </source>
</evidence>
<reference evidence="2" key="1">
    <citation type="journal article" date="2022" name="Mol. Ecol. Resour.">
        <title>The genomes of chicory, endive, great burdock and yacon provide insights into Asteraceae palaeo-polyploidization history and plant inulin production.</title>
        <authorList>
            <person name="Fan W."/>
            <person name="Wang S."/>
            <person name="Wang H."/>
            <person name="Wang A."/>
            <person name="Jiang F."/>
            <person name="Liu H."/>
            <person name="Zhao H."/>
            <person name="Xu D."/>
            <person name="Zhang Y."/>
        </authorList>
    </citation>
    <scope>NUCLEOTIDE SEQUENCE [LARGE SCALE GENOMIC DNA]</scope>
    <source>
        <strain evidence="2">cv. Niubang</strain>
    </source>
</reference>
<proteinExistence type="predicted"/>
<keyword evidence="2" id="KW-1185">Reference proteome</keyword>
<evidence type="ECO:0000313" key="2">
    <source>
        <dbReference type="Proteomes" id="UP001055879"/>
    </source>
</evidence>
<protein>
    <submittedName>
        <fullName evidence="1">Uncharacterized protein</fullName>
    </submittedName>
</protein>
<organism evidence="1 2">
    <name type="scientific">Arctium lappa</name>
    <name type="common">Greater burdock</name>
    <name type="synonym">Lappa major</name>
    <dbReference type="NCBI Taxonomy" id="4217"/>
    <lineage>
        <taxon>Eukaryota</taxon>
        <taxon>Viridiplantae</taxon>
        <taxon>Streptophyta</taxon>
        <taxon>Embryophyta</taxon>
        <taxon>Tracheophyta</taxon>
        <taxon>Spermatophyta</taxon>
        <taxon>Magnoliopsida</taxon>
        <taxon>eudicotyledons</taxon>
        <taxon>Gunneridae</taxon>
        <taxon>Pentapetalae</taxon>
        <taxon>asterids</taxon>
        <taxon>campanulids</taxon>
        <taxon>Asterales</taxon>
        <taxon>Asteraceae</taxon>
        <taxon>Carduoideae</taxon>
        <taxon>Cardueae</taxon>
        <taxon>Arctiinae</taxon>
        <taxon>Arctium</taxon>
    </lineage>
</organism>
<sequence>MYKDMRDRFKKDWLCLPHFLWLTLSLSLSTSLSFHSRVFVQIDGHGWAMEGGLWGIEFKRLKIQRICDCSIRSEVS</sequence>
<name>A0ACB9DQJ6_ARCLA</name>
<accession>A0ACB9DQJ6</accession>
<gene>
    <name evidence="1" type="ORF">L6452_12050</name>
</gene>
<reference evidence="1 2" key="2">
    <citation type="journal article" date="2022" name="Mol. Ecol. Resour.">
        <title>The genomes of chicory, endive, great burdock and yacon provide insights into Asteraceae paleo-polyploidization history and plant inulin production.</title>
        <authorList>
            <person name="Fan W."/>
            <person name="Wang S."/>
            <person name="Wang H."/>
            <person name="Wang A."/>
            <person name="Jiang F."/>
            <person name="Liu H."/>
            <person name="Zhao H."/>
            <person name="Xu D."/>
            <person name="Zhang Y."/>
        </authorList>
    </citation>
    <scope>NUCLEOTIDE SEQUENCE [LARGE SCALE GENOMIC DNA]</scope>
    <source>
        <strain evidence="2">cv. Niubang</strain>
    </source>
</reference>
<comment type="caution">
    <text evidence="1">The sequence shown here is derived from an EMBL/GenBank/DDBJ whole genome shotgun (WGS) entry which is preliminary data.</text>
</comment>
<dbReference type="Proteomes" id="UP001055879">
    <property type="component" value="Linkage Group LG03"/>
</dbReference>
<dbReference type="EMBL" id="CM042049">
    <property type="protein sequence ID" value="KAI3748753.1"/>
    <property type="molecule type" value="Genomic_DNA"/>
</dbReference>